<dbReference type="Pfam" id="PF08378">
    <property type="entry name" value="NERD"/>
    <property type="match status" value="1"/>
</dbReference>
<comment type="caution">
    <text evidence="3">The sequence shown here is derived from an EMBL/GenBank/DDBJ whole genome shotgun (WGS) entry which is preliminary data.</text>
</comment>
<proteinExistence type="predicted"/>
<dbReference type="Proteomes" id="UP000320011">
    <property type="component" value="Unassembled WGS sequence"/>
</dbReference>
<dbReference type="InterPro" id="IPR000212">
    <property type="entry name" value="DNA_helicase_UvrD/REP"/>
</dbReference>
<dbReference type="PANTHER" id="PTHR11070:SF2">
    <property type="entry name" value="ATP-DEPENDENT DNA HELICASE SRS2"/>
    <property type="match status" value="1"/>
</dbReference>
<evidence type="ECO:0000259" key="2">
    <source>
        <dbReference type="Pfam" id="PF13538"/>
    </source>
</evidence>
<dbReference type="GO" id="GO:0033202">
    <property type="term" value="C:DNA helicase complex"/>
    <property type="evidence" value="ECO:0007669"/>
    <property type="project" value="TreeGrafter"/>
</dbReference>
<dbReference type="GO" id="GO:0003677">
    <property type="term" value="F:DNA binding"/>
    <property type="evidence" value="ECO:0007669"/>
    <property type="project" value="InterPro"/>
</dbReference>
<feature type="domain" description="UvrD-like helicase C-terminal" evidence="2">
    <location>
        <begin position="510"/>
        <end position="553"/>
    </location>
</feature>
<gene>
    <name evidence="3" type="ORF">FNH05_13190</name>
</gene>
<dbReference type="Pfam" id="PF13538">
    <property type="entry name" value="UvrD_C_2"/>
    <property type="match status" value="1"/>
</dbReference>
<dbReference type="InterPro" id="IPR027417">
    <property type="entry name" value="P-loop_NTPase"/>
</dbReference>
<reference evidence="3 4" key="2">
    <citation type="submission" date="2019-08" db="EMBL/GenBank/DDBJ databases">
        <title>Amycolatopsis acidicola sp. nov., isolated from peat swamp forest soil.</title>
        <authorList>
            <person name="Srisuk N."/>
        </authorList>
    </citation>
    <scope>NUCLEOTIDE SEQUENCE [LARGE SCALE GENOMIC DNA]</scope>
    <source>
        <strain evidence="3 4">TBRC 6029</strain>
    </source>
</reference>
<feature type="domain" description="NERD" evidence="1">
    <location>
        <begin position="13"/>
        <end position="124"/>
    </location>
</feature>
<evidence type="ECO:0000313" key="4">
    <source>
        <dbReference type="Proteomes" id="UP000320011"/>
    </source>
</evidence>
<dbReference type="GO" id="GO:0043138">
    <property type="term" value="F:3'-5' DNA helicase activity"/>
    <property type="evidence" value="ECO:0007669"/>
    <property type="project" value="TreeGrafter"/>
</dbReference>
<dbReference type="EMBL" id="VJWX01000104">
    <property type="protein sequence ID" value="TVT52288.1"/>
    <property type="molecule type" value="Genomic_DNA"/>
</dbReference>
<dbReference type="GO" id="GO:0005829">
    <property type="term" value="C:cytosol"/>
    <property type="evidence" value="ECO:0007669"/>
    <property type="project" value="TreeGrafter"/>
</dbReference>
<dbReference type="GO" id="GO:0005524">
    <property type="term" value="F:ATP binding"/>
    <property type="evidence" value="ECO:0007669"/>
    <property type="project" value="InterPro"/>
</dbReference>
<dbReference type="Pfam" id="PF13245">
    <property type="entry name" value="AAA_19"/>
    <property type="match status" value="1"/>
</dbReference>
<dbReference type="GO" id="GO:0000725">
    <property type="term" value="P:recombinational repair"/>
    <property type="evidence" value="ECO:0007669"/>
    <property type="project" value="TreeGrafter"/>
</dbReference>
<sequence length="569" mass="63283">MMPAFCPSDVPPGEKAVYAALQSDTTTDSWIVLHSLGIADHVRQVEGEVDFVVIVPDAGILVIEVKSHQTIDRREDGSWKLGNDAPTFRGPFQQASEAMHSLRGYLKKRGVDLRSVPILSAVWFTSVRARTMLPPNPEWHNWQILDSEDLKSAPRAVLRTLAAGTKHLDDKVKYFSYGGVGPDTDVAARIASLLRPKFELVVVAGDRRRARESQLVTFIEEQYRALDAVAENRAVLFSGPAGSGKTFLAMESARREVAIGRRGRLLCFNRFLGKRLTNDMADLDGLIVGTFHQELLRLAGLDRVPEHPSPAFWMDELTERATEALIDGGDALVSDFLVVDEVQDIAAESYLDVLDLMVSGGLKEGRLLFFGDFERQAIFENENEDGRGRLRSRAPYMMSHKLTQNCRNLPRIGYQVNLLSHLHPGYQEFRRLDDGVDPVFVKYRTKQEQSSLLAAAIRSLREEGYDLDEIIVLSPKRDGSVAEITTDRWLRQVLKPADGLPARPGQLQYSTIHAFKGLEASAVVVTDLDRSAAADNFDSLLYVGLTRATDRLVAFIESGTFRKAFGGAT</sequence>
<dbReference type="RefSeq" id="WP_144587903.1">
    <property type="nucleotide sequence ID" value="NZ_VJWX01000104.1"/>
</dbReference>
<evidence type="ECO:0000259" key="1">
    <source>
        <dbReference type="Pfam" id="PF08378"/>
    </source>
</evidence>
<organism evidence="3 4">
    <name type="scientific">Amycolatopsis rhizosphaerae</name>
    <dbReference type="NCBI Taxonomy" id="2053003"/>
    <lineage>
        <taxon>Bacteria</taxon>
        <taxon>Bacillati</taxon>
        <taxon>Actinomycetota</taxon>
        <taxon>Actinomycetes</taxon>
        <taxon>Pseudonocardiales</taxon>
        <taxon>Pseudonocardiaceae</taxon>
        <taxon>Amycolatopsis</taxon>
    </lineage>
</organism>
<keyword evidence="4" id="KW-1185">Reference proteome</keyword>
<accession>A0A558CU45</accession>
<reference evidence="3 4" key="1">
    <citation type="submission" date="2019-07" db="EMBL/GenBank/DDBJ databases">
        <authorList>
            <person name="Duangmal K."/>
            <person name="Teo W.F.A."/>
        </authorList>
    </citation>
    <scope>NUCLEOTIDE SEQUENCE [LARGE SCALE GENOMIC DNA]</scope>
    <source>
        <strain evidence="3 4">TBRC 6029</strain>
    </source>
</reference>
<dbReference type="Gene3D" id="3.40.50.300">
    <property type="entry name" value="P-loop containing nucleotide triphosphate hydrolases"/>
    <property type="match status" value="2"/>
</dbReference>
<dbReference type="InterPro" id="IPR027785">
    <property type="entry name" value="UvrD-like_helicase_C"/>
</dbReference>
<dbReference type="AlphaFoldDB" id="A0A558CU45"/>
<name>A0A558CU45_9PSEU</name>
<protein>
    <submittedName>
        <fullName evidence="3">AAA family ATPase</fullName>
    </submittedName>
</protein>
<dbReference type="SUPFAM" id="SSF52540">
    <property type="entry name" value="P-loop containing nucleoside triphosphate hydrolases"/>
    <property type="match status" value="1"/>
</dbReference>
<dbReference type="OrthoDB" id="4509614at2"/>
<dbReference type="InterPro" id="IPR011528">
    <property type="entry name" value="NERD"/>
</dbReference>
<dbReference type="PANTHER" id="PTHR11070">
    <property type="entry name" value="UVRD / RECB / PCRA DNA HELICASE FAMILY MEMBER"/>
    <property type="match status" value="1"/>
</dbReference>
<evidence type="ECO:0000313" key="3">
    <source>
        <dbReference type="EMBL" id="TVT52288.1"/>
    </source>
</evidence>